<dbReference type="AlphaFoldDB" id="A0A450X7J7"/>
<feature type="transmembrane region" description="Helical" evidence="1">
    <location>
        <begin position="9"/>
        <end position="30"/>
    </location>
</feature>
<proteinExistence type="predicted"/>
<organism evidence="2">
    <name type="scientific">Candidatus Kentrum sp. MB</name>
    <dbReference type="NCBI Taxonomy" id="2138164"/>
    <lineage>
        <taxon>Bacteria</taxon>
        <taxon>Pseudomonadati</taxon>
        <taxon>Pseudomonadota</taxon>
        <taxon>Gammaproteobacteria</taxon>
        <taxon>Candidatus Kentrum</taxon>
    </lineage>
</organism>
<gene>
    <name evidence="2" type="ORF">BECKMB1821G_GA0114241_101225</name>
</gene>
<feature type="transmembrane region" description="Helical" evidence="1">
    <location>
        <begin position="85"/>
        <end position="108"/>
    </location>
</feature>
<reference evidence="2" key="1">
    <citation type="submission" date="2019-02" db="EMBL/GenBank/DDBJ databases">
        <authorList>
            <person name="Gruber-Vodicka R. H."/>
            <person name="Seah K. B. B."/>
        </authorList>
    </citation>
    <scope>NUCLEOTIDE SEQUENCE</scope>
    <source>
        <strain evidence="2">BECK_BZ197</strain>
    </source>
</reference>
<keyword evidence="1" id="KW-0472">Membrane</keyword>
<evidence type="ECO:0000313" key="2">
    <source>
        <dbReference type="EMBL" id="VFK25287.1"/>
    </source>
</evidence>
<protein>
    <submittedName>
        <fullName evidence="2">Uncharacterized protein</fullName>
    </submittedName>
</protein>
<keyword evidence="1" id="KW-0812">Transmembrane</keyword>
<accession>A0A450X7J7</accession>
<dbReference type="EMBL" id="CAADFO010000012">
    <property type="protein sequence ID" value="VFK25287.1"/>
    <property type="molecule type" value="Genomic_DNA"/>
</dbReference>
<evidence type="ECO:0000256" key="1">
    <source>
        <dbReference type="SAM" id="Phobius"/>
    </source>
</evidence>
<sequence>MMNWMRRGALFFLGITIVAAILSVMLFSLWPHIAIWWGDKTPTYIQLVPCDDSNRSTIPDIAGHNSCYPLESLLNLTKALRISDAIGLLAILVAIVTLMLPVFGFLSIKLERRSVDKEIDDKIKLEMRSVDKEIDDKFKEFGQRQATQIRTELSRINDYPTLLSFANYVADLYSIDLIRNEEMKSLDDVKSKITEIIDSIVKVDKIRSALTNLLEEENKRFMEGISTMGDIIDWESPIFLSGRFIPALKKYLYMLHDKNYVDNKEKRDDFKRFIENKLHYPIESFLAEQSS</sequence>
<keyword evidence="1" id="KW-1133">Transmembrane helix</keyword>
<name>A0A450X7J7_9GAMM</name>